<keyword evidence="2 11" id="KW-0645">Protease</keyword>
<feature type="domain" description="Peptidase S53" evidence="10">
    <location>
        <begin position="217"/>
        <end position="540"/>
    </location>
</feature>
<dbReference type="PANTHER" id="PTHR14218">
    <property type="entry name" value="PROTEASE S8 TRIPEPTIDYL PEPTIDASE I CLN2"/>
    <property type="match status" value="1"/>
</dbReference>
<feature type="signal peptide" evidence="9">
    <location>
        <begin position="1"/>
        <end position="22"/>
    </location>
</feature>
<dbReference type="InterPro" id="IPR036852">
    <property type="entry name" value="Peptidase_S8/S53_dom_sf"/>
</dbReference>
<keyword evidence="3 8" id="KW-0479">Metal-binding</keyword>
<dbReference type="Proteomes" id="UP001219525">
    <property type="component" value="Unassembled WGS sequence"/>
</dbReference>
<evidence type="ECO:0000256" key="9">
    <source>
        <dbReference type="SAM" id="SignalP"/>
    </source>
</evidence>
<dbReference type="AlphaFoldDB" id="A0AAD6V0F5"/>
<accession>A0AAD6V0F5</accession>
<dbReference type="PANTHER" id="PTHR14218:SF15">
    <property type="entry name" value="TRIPEPTIDYL-PEPTIDASE 1"/>
    <property type="match status" value="1"/>
</dbReference>
<evidence type="ECO:0000313" key="11">
    <source>
        <dbReference type="EMBL" id="KAJ7196646.1"/>
    </source>
</evidence>
<comment type="caution">
    <text evidence="11">The sequence shown here is derived from an EMBL/GenBank/DDBJ whole genome shotgun (WGS) entry which is preliminary data.</text>
</comment>
<proteinExistence type="predicted"/>
<keyword evidence="7" id="KW-0865">Zymogen</keyword>
<dbReference type="SUPFAM" id="SSF52743">
    <property type="entry name" value="Subtilisin-like"/>
    <property type="match status" value="1"/>
</dbReference>
<evidence type="ECO:0000256" key="3">
    <source>
        <dbReference type="ARBA" id="ARBA00022723"/>
    </source>
</evidence>
<evidence type="ECO:0000256" key="8">
    <source>
        <dbReference type="PROSITE-ProRule" id="PRU01032"/>
    </source>
</evidence>
<evidence type="ECO:0000256" key="6">
    <source>
        <dbReference type="ARBA" id="ARBA00022837"/>
    </source>
</evidence>
<feature type="binding site" evidence="8">
    <location>
        <position position="507"/>
    </location>
    <ligand>
        <name>Ca(2+)</name>
        <dbReference type="ChEBI" id="CHEBI:29108"/>
    </ligand>
</feature>
<dbReference type="GO" id="GO:0004252">
    <property type="term" value="F:serine-type endopeptidase activity"/>
    <property type="evidence" value="ECO:0007669"/>
    <property type="project" value="InterPro"/>
</dbReference>
<evidence type="ECO:0000256" key="4">
    <source>
        <dbReference type="ARBA" id="ARBA00022801"/>
    </source>
</evidence>
<evidence type="ECO:0000256" key="2">
    <source>
        <dbReference type="ARBA" id="ARBA00022670"/>
    </source>
</evidence>
<dbReference type="GO" id="GO:0006508">
    <property type="term" value="P:proteolysis"/>
    <property type="evidence" value="ECO:0007669"/>
    <property type="project" value="UniProtKB-KW"/>
</dbReference>
<gene>
    <name evidence="11" type="ORF">GGX14DRAFT_473121</name>
</gene>
<comment type="cofactor">
    <cofactor evidence="8">
        <name>Ca(2+)</name>
        <dbReference type="ChEBI" id="CHEBI:29108"/>
    </cofactor>
    <text evidence="8">Binds 1 Ca(2+) ion per subunit.</text>
</comment>
<reference evidence="11" key="1">
    <citation type="submission" date="2023-03" db="EMBL/GenBank/DDBJ databases">
        <title>Massive genome expansion in bonnet fungi (Mycena s.s.) driven by repeated elements and novel gene families across ecological guilds.</title>
        <authorList>
            <consortium name="Lawrence Berkeley National Laboratory"/>
            <person name="Harder C.B."/>
            <person name="Miyauchi S."/>
            <person name="Viragh M."/>
            <person name="Kuo A."/>
            <person name="Thoen E."/>
            <person name="Andreopoulos B."/>
            <person name="Lu D."/>
            <person name="Skrede I."/>
            <person name="Drula E."/>
            <person name="Henrissat B."/>
            <person name="Morin E."/>
            <person name="Kohler A."/>
            <person name="Barry K."/>
            <person name="LaButti K."/>
            <person name="Morin E."/>
            <person name="Salamov A."/>
            <person name="Lipzen A."/>
            <person name="Mereny Z."/>
            <person name="Hegedus B."/>
            <person name="Baldrian P."/>
            <person name="Stursova M."/>
            <person name="Weitz H."/>
            <person name="Taylor A."/>
            <person name="Grigoriev I.V."/>
            <person name="Nagy L.G."/>
            <person name="Martin F."/>
            <person name="Kauserud H."/>
        </authorList>
    </citation>
    <scope>NUCLEOTIDE SEQUENCE</scope>
    <source>
        <strain evidence="11">9144</strain>
    </source>
</reference>
<comment type="subcellular location">
    <subcellularLocation>
        <location evidence="1">Secreted</location>
        <location evidence="1">Extracellular space</location>
    </subcellularLocation>
</comment>
<feature type="chain" id="PRO_5042195541" evidence="9">
    <location>
        <begin position="23"/>
        <end position="540"/>
    </location>
</feature>
<dbReference type="CDD" id="cd11377">
    <property type="entry name" value="Pro-peptidase_S53"/>
    <property type="match status" value="1"/>
</dbReference>
<dbReference type="GO" id="GO:0046872">
    <property type="term" value="F:metal ion binding"/>
    <property type="evidence" value="ECO:0007669"/>
    <property type="project" value="UniProtKB-UniRule"/>
</dbReference>
<name>A0AAD6V0F5_9AGAR</name>
<feature type="binding site" evidence="8">
    <location>
        <position position="519"/>
    </location>
    <ligand>
        <name>Ca(2+)</name>
        <dbReference type="ChEBI" id="CHEBI:29108"/>
    </ligand>
</feature>
<protein>
    <submittedName>
        <fullName evidence="11">Family S53 protease</fullName>
    </submittedName>
</protein>
<dbReference type="PROSITE" id="PS51695">
    <property type="entry name" value="SEDOLISIN"/>
    <property type="match status" value="1"/>
</dbReference>
<dbReference type="CDD" id="cd04056">
    <property type="entry name" value="Peptidases_S53"/>
    <property type="match status" value="1"/>
</dbReference>
<dbReference type="InterPro" id="IPR050819">
    <property type="entry name" value="Tripeptidyl-peptidase_I"/>
</dbReference>
<dbReference type="SUPFAM" id="SSF54897">
    <property type="entry name" value="Protease propeptides/inhibitors"/>
    <property type="match status" value="1"/>
</dbReference>
<evidence type="ECO:0000256" key="7">
    <source>
        <dbReference type="ARBA" id="ARBA00023145"/>
    </source>
</evidence>
<evidence type="ECO:0000256" key="1">
    <source>
        <dbReference type="ARBA" id="ARBA00004239"/>
    </source>
</evidence>
<feature type="binding site" evidence="8">
    <location>
        <position position="508"/>
    </location>
    <ligand>
        <name>Ca(2+)</name>
        <dbReference type="ChEBI" id="CHEBI:29108"/>
    </ligand>
</feature>
<feature type="binding site" evidence="8">
    <location>
        <position position="521"/>
    </location>
    <ligand>
        <name>Ca(2+)</name>
        <dbReference type="ChEBI" id="CHEBI:29108"/>
    </ligand>
</feature>
<dbReference type="GO" id="GO:0005576">
    <property type="term" value="C:extracellular region"/>
    <property type="evidence" value="ECO:0007669"/>
    <property type="project" value="UniProtKB-SubCell"/>
</dbReference>
<evidence type="ECO:0000259" key="10">
    <source>
        <dbReference type="PROSITE" id="PS51695"/>
    </source>
</evidence>
<dbReference type="GO" id="GO:0008240">
    <property type="term" value="F:tripeptidyl-peptidase activity"/>
    <property type="evidence" value="ECO:0007669"/>
    <property type="project" value="TreeGrafter"/>
</dbReference>
<sequence length="540" mass="57318">MILPTTFFTSLLLLAVVKNVERRPMVVHEYREGPPSGFVNSGAPLSTKGLTLRIGLKPNNMGGLEDALYKVSDPASAMYGQYLTQEEVAEFVKPTDETQVAVSEWLSENGIPSKPVTSAGDILEITLSVARANKLLDTVFSVFTHTATGTNSIRTLEYSIPASLQGHVEFFHPTISFTPPLTAGPKVVGARPKPASTPTVAPDNTPINNVPASCATAVTPECLQALYSIPSSPAQQTSNILGVPGFMNMWANSLDLQQFLGMFRPDISNQTTFKLQTMNDGINDQTRSAAGIEAYTVGVATGVPVTFISVGSNNTDDELGGFMDIITTILAEDPATRPHVLSTSYAFNEEYLPRPLATRLCNMYAGLGAMGAANILLAMFQPTFPSSCPFVTSVGATRGINEVGASLSAGGFSNYFSVPLYQIKDVPLYLVKNGLHNIGKFNATGRGFPDVAAQGENYVISGTSASTPAFASLIALLNDQLITAGKPTLGFLNPLLYSSSGRAALKDITYGNGFYATKGWDPITGLGTPNFKLLKTAVGL</sequence>
<keyword evidence="5" id="KW-0720">Serine protease</keyword>
<dbReference type="Pfam" id="PF09286">
    <property type="entry name" value="Pro-kuma_activ"/>
    <property type="match status" value="1"/>
</dbReference>
<evidence type="ECO:0000313" key="12">
    <source>
        <dbReference type="Proteomes" id="UP001219525"/>
    </source>
</evidence>
<comment type="caution">
    <text evidence="8">Lacks conserved residue(s) required for the propagation of feature annotation.</text>
</comment>
<dbReference type="EMBL" id="JARJCW010000082">
    <property type="protein sequence ID" value="KAJ7196646.1"/>
    <property type="molecule type" value="Genomic_DNA"/>
</dbReference>
<dbReference type="SMART" id="SM00944">
    <property type="entry name" value="Pro-kuma_activ"/>
    <property type="match status" value="1"/>
</dbReference>
<keyword evidence="6 8" id="KW-0106">Calcium</keyword>
<keyword evidence="9" id="KW-0732">Signal</keyword>
<keyword evidence="4" id="KW-0378">Hydrolase</keyword>
<organism evidence="11 12">
    <name type="scientific">Mycena pura</name>
    <dbReference type="NCBI Taxonomy" id="153505"/>
    <lineage>
        <taxon>Eukaryota</taxon>
        <taxon>Fungi</taxon>
        <taxon>Dikarya</taxon>
        <taxon>Basidiomycota</taxon>
        <taxon>Agaricomycotina</taxon>
        <taxon>Agaricomycetes</taxon>
        <taxon>Agaricomycetidae</taxon>
        <taxon>Agaricales</taxon>
        <taxon>Marasmiineae</taxon>
        <taxon>Mycenaceae</taxon>
        <taxon>Mycena</taxon>
    </lineage>
</organism>
<dbReference type="Gene3D" id="3.40.50.200">
    <property type="entry name" value="Peptidase S8/S53 domain"/>
    <property type="match status" value="1"/>
</dbReference>
<evidence type="ECO:0000256" key="5">
    <source>
        <dbReference type="ARBA" id="ARBA00022825"/>
    </source>
</evidence>
<dbReference type="InterPro" id="IPR030400">
    <property type="entry name" value="Sedolisin_dom"/>
</dbReference>
<keyword evidence="12" id="KW-1185">Reference proteome</keyword>
<dbReference type="InterPro" id="IPR015366">
    <property type="entry name" value="S53_propep"/>
</dbReference>